<comment type="caution">
    <text evidence="2">The sequence shown here is derived from an EMBL/GenBank/DDBJ whole genome shotgun (WGS) entry which is preliminary data.</text>
</comment>
<proteinExistence type="predicted"/>
<evidence type="ECO:0000313" key="3">
    <source>
        <dbReference type="Proteomes" id="UP001362999"/>
    </source>
</evidence>
<name>A0AAV9ZVQ2_9AGAR</name>
<accession>A0AAV9ZVQ2</accession>
<sequence>MLTHTTSSVLMVLATYQPSAPAQFYHEYSLPPLPNCHHTRTTVEEVPDEDDVSHLSSRSTITVNSLDSRFSEESETPPEDHAGLAKAAASDPAYSGCAPSVAAAKAAVDDLNTYTAHTTPV</sequence>
<keyword evidence="3" id="KW-1185">Reference proteome</keyword>
<protein>
    <submittedName>
        <fullName evidence="2">Uncharacterized protein</fullName>
    </submittedName>
</protein>
<dbReference type="EMBL" id="JAWWNJ010000106">
    <property type="protein sequence ID" value="KAK6992896.1"/>
    <property type="molecule type" value="Genomic_DNA"/>
</dbReference>
<evidence type="ECO:0000313" key="2">
    <source>
        <dbReference type="EMBL" id="KAK6992896.1"/>
    </source>
</evidence>
<feature type="region of interest" description="Disordered" evidence="1">
    <location>
        <begin position="44"/>
        <end position="87"/>
    </location>
</feature>
<feature type="compositionally biased region" description="Polar residues" evidence="1">
    <location>
        <begin position="54"/>
        <end position="68"/>
    </location>
</feature>
<dbReference type="AlphaFoldDB" id="A0AAV9ZVQ2"/>
<gene>
    <name evidence="2" type="ORF">R3P38DRAFT_3224873</name>
</gene>
<reference evidence="2 3" key="1">
    <citation type="journal article" date="2024" name="J Genomics">
        <title>Draft genome sequencing and assembly of Favolaschia claudopus CIRM-BRFM 2984 isolated from oak limbs.</title>
        <authorList>
            <person name="Navarro D."/>
            <person name="Drula E."/>
            <person name="Chaduli D."/>
            <person name="Cazenave R."/>
            <person name="Ahrendt S."/>
            <person name="Wang J."/>
            <person name="Lipzen A."/>
            <person name="Daum C."/>
            <person name="Barry K."/>
            <person name="Grigoriev I.V."/>
            <person name="Favel A."/>
            <person name="Rosso M.N."/>
            <person name="Martin F."/>
        </authorList>
    </citation>
    <scope>NUCLEOTIDE SEQUENCE [LARGE SCALE GENOMIC DNA]</scope>
    <source>
        <strain evidence="2 3">CIRM-BRFM 2984</strain>
    </source>
</reference>
<dbReference type="Proteomes" id="UP001362999">
    <property type="component" value="Unassembled WGS sequence"/>
</dbReference>
<organism evidence="2 3">
    <name type="scientific">Favolaschia claudopus</name>
    <dbReference type="NCBI Taxonomy" id="2862362"/>
    <lineage>
        <taxon>Eukaryota</taxon>
        <taxon>Fungi</taxon>
        <taxon>Dikarya</taxon>
        <taxon>Basidiomycota</taxon>
        <taxon>Agaricomycotina</taxon>
        <taxon>Agaricomycetes</taxon>
        <taxon>Agaricomycetidae</taxon>
        <taxon>Agaricales</taxon>
        <taxon>Marasmiineae</taxon>
        <taxon>Mycenaceae</taxon>
        <taxon>Favolaschia</taxon>
    </lineage>
</organism>
<evidence type="ECO:0000256" key="1">
    <source>
        <dbReference type="SAM" id="MobiDB-lite"/>
    </source>
</evidence>